<protein>
    <recommendedName>
        <fullName evidence="11">Ceramidase</fullName>
    </recommendedName>
</protein>
<evidence type="ECO:0000256" key="6">
    <source>
        <dbReference type="PIRSR" id="PIRSR608901-1"/>
    </source>
</evidence>
<reference evidence="9 10" key="1">
    <citation type="submission" date="2019-10" db="EMBL/GenBank/DDBJ databases">
        <title>Cognatihalovulum marinum gen. nov. sp. nov., a new member of the family Rhodobacteraceae isolated from deep seawater of the Northwest Indian Ocean.</title>
        <authorList>
            <person name="Ruan C."/>
            <person name="Wang J."/>
            <person name="Zheng X."/>
            <person name="Song L."/>
            <person name="Zhu Y."/>
            <person name="Huang Y."/>
            <person name="Lu Z."/>
            <person name="Du W."/>
            <person name="Huang L."/>
            <person name="Dai X."/>
        </authorList>
    </citation>
    <scope>NUCLEOTIDE SEQUENCE [LARGE SCALE GENOMIC DNA]</scope>
    <source>
        <strain evidence="9 10">2CG4</strain>
    </source>
</reference>
<dbReference type="InterPro" id="IPR008901">
    <property type="entry name" value="ACER"/>
</dbReference>
<dbReference type="AlphaFoldDB" id="A0A6L5YWG6"/>
<evidence type="ECO:0000256" key="4">
    <source>
        <dbReference type="ARBA" id="ARBA00022989"/>
    </source>
</evidence>
<evidence type="ECO:0008006" key="11">
    <source>
        <dbReference type="Google" id="ProtNLM"/>
    </source>
</evidence>
<feature type="transmembrane region" description="Helical" evidence="8">
    <location>
        <begin position="97"/>
        <end position="115"/>
    </location>
</feature>
<proteinExistence type="predicted"/>
<feature type="transmembrane region" description="Helical" evidence="8">
    <location>
        <begin position="48"/>
        <end position="67"/>
    </location>
</feature>
<evidence type="ECO:0000256" key="3">
    <source>
        <dbReference type="ARBA" id="ARBA00022801"/>
    </source>
</evidence>
<evidence type="ECO:0000256" key="7">
    <source>
        <dbReference type="PIRSR" id="PIRSR608901-2"/>
    </source>
</evidence>
<accession>A0A6L5YWG6</accession>
<keyword evidence="6" id="KW-0479">Metal-binding</keyword>
<keyword evidence="2 8" id="KW-0812">Transmembrane</keyword>
<feature type="transmembrane region" description="Helical" evidence="8">
    <location>
        <begin position="135"/>
        <end position="154"/>
    </location>
</feature>
<keyword evidence="5 8" id="KW-0472">Membrane</keyword>
<dbReference type="GO" id="GO:0046872">
    <property type="term" value="F:metal ion binding"/>
    <property type="evidence" value="ECO:0007669"/>
    <property type="project" value="UniProtKB-KW"/>
</dbReference>
<evidence type="ECO:0000256" key="1">
    <source>
        <dbReference type="ARBA" id="ARBA00004141"/>
    </source>
</evidence>
<feature type="transmembrane region" description="Helical" evidence="8">
    <location>
        <begin position="192"/>
        <end position="212"/>
    </location>
</feature>
<dbReference type="GO" id="GO:0006672">
    <property type="term" value="P:ceramide metabolic process"/>
    <property type="evidence" value="ECO:0007669"/>
    <property type="project" value="InterPro"/>
</dbReference>
<dbReference type="GO" id="GO:0016020">
    <property type="term" value="C:membrane"/>
    <property type="evidence" value="ECO:0007669"/>
    <property type="project" value="UniProtKB-SubCell"/>
</dbReference>
<dbReference type="RefSeq" id="WP_154444942.1">
    <property type="nucleotide sequence ID" value="NZ_WIND01000002.1"/>
</dbReference>
<feature type="binding site" evidence="7">
    <location>
        <position position="67"/>
    </location>
    <ligand>
        <name>Zn(2+)</name>
        <dbReference type="ChEBI" id="CHEBI:29105"/>
        <note>catalytic</note>
    </ligand>
</feature>
<keyword evidence="4 8" id="KW-1133">Transmembrane helix</keyword>
<evidence type="ECO:0000256" key="2">
    <source>
        <dbReference type="ARBA" id="ARBA00022692"/>
    </source>
</evidence>
<organism evidence="9 10">
    <name type="scientific">Halovulum marinum</name>
    <dbReference type="NCBI Taxonomy" id="2662447"/>
    <lineage>
        <taxon>Bacteria</taxon>
        <taxon>Pseudomonadati</taxon>
        <taxon>Pseudomonadota</taxon>
        <taxon>Alphaproteobacteria</taxon>
        <taxon>Rhodobacterales</taxon>
        <taxon>Paracoccaceae</taxon>
        <taxon>Halovulum</taxon>
    </lineage>
</organism>
<dbReference type="Pfam" id="PF05875">
    <property type="entry name" value="Ceramidase"/>
    <property type="match status" value="1"/>
</dbReference>
<evidence type="ECO:0000313" key="10">
    <source>
        <dbReference type="Proteomes" id="UP000474957"/>
    </source>
</evidence>
<feature type="transmembrane region" description="Helical" evidence="8">
    <location>
        <begin position="22"/>
        <end position="41"/>
    </location>
</feature>
<gene>
    <name evidence="9" type="ORF">GE300_03405</name>
</gene>
<name>A0A6L5YWG6_9RHOB</name>
<evidence type="ECO:0000313" key="9">
    <source>
        <dbReference type="EMBL" id="MSU88666.1"/>
    </source>
</evidence>
<dbReference type="GO" id="GO:0016811">
    <property type="term" value="F:hydrolase activity, acting on carbon-nitrogen (but not peptide) bonds, in linear amides"/>
    <property type="evidence" value="ECO:0007669"/>
    <property type="project" value="InterPro"/>
</dbReference>
<feature type="transmembrane region" description="Helical" evidence="8">
    <location>
        <begin position="73"/>
        <end position="92"/>
    </location>
</feature>
<keyword evidence="3" id="KW-0378">Hydrolase</keyword>
<comment type="cofactor">
    <cofactor evidence="7">
        <name>Zn(2+)</name>
        <dbReference type="ChEBI" id="CHEBI:29105"/>
    </cofactor>
</comment>
<feature type="binding site" evidence="7">
    <location>
        <position position="194"/>
    </location>
    <ligand>
        <name>Zn(2+)</name>
        <dbReference type="ChEBI" id="CHEBI:29105"/>
        <note>catalytic</note>
    </ligand>
</feature>
<sequence length="219" mass="23454">MDWTQVDNYCERLGPGFWAEPLNAATNAAFVIAALVVWAILGGKRDPGARVLAAILFAIGVGSFLFHTYATRWAGLADVLPILLFILAYVYLATRRFLGAGVILSGAAVLLFFPFSWAVTQGIGSITGPLNGSLSYLPVPILILVYAAVVWRAAPLTARGLAIGAGILILSLFFRTVDAAVCGVLPIGTHFLWHSLNALMLGWMILVLHTHLPAERRAG</sequence>
<comment type="subcellular location">
    <subcellularLocation>
        <location evidence="1">Membrane</location>
        <topology evidence="1">Multi-pass membrane protein</topology>
    </subcellularLocation>
</comment>
<keyword evidence="10" id="KW-1185">Reference proteome</keyword>
<comment type="caution">
    <text evidence="9">The sequence shown here is derived from an EMBL/GenBank/DDBJ whole genome shotgun (WGS) entry which is preliminary data.</text>
</comment>
<feature type="binding site" evidence="7">
    <location>
        <position position="190"/>
    </location>
    <ligand>
        <name>Zn(2+)</name>
        <dbReference type="ChEBI" id="CHEBI:29105"/>
        <note>catalytic</note>
    </ligand>
</feature>
<evidence type="ECO:0000256" key="8">
    <source>
        <dbReference type="SAM" id="Phobius"/>
    </source>
</evidence>
<dbReference type="EMBL" id="WIND01000002">
    <property type="protein sequence ID" value="MSU88666.1"/>
    <property type="molecule type" value="Genomic_DNA"/>
</dbReference>
<evidence type="ECO:0000256" key="5">
    <source>
        <dbReference type="ARBA" id="ARBA00023136"/>
    </source>
</evidence>
<keyword evidence="7" id="KW-0862">Zinc</keyword>
<feature type="transmembrane region" description="Helical" evidence="8">
    <location>
        <begin position="161"/>
        <end position="186"/>
    </location>
</feature>
<keyword evidence="6" id="KW-0106">Calcium</keyword>
<dbReference type="Proteomes" id="UP000474957">
    <property type="component" value="Unassembled WGS sequence"/>
</dbReference>
<feature type="binding site" evidence="6">
    <location>
        <position position="20"/>
    </location>
    <ligand>
        <name>Ca(2+)</name>
        <dbReference type="ChEBI" id="CHEBI:29108"/>
    </ligand>
</feature>